<keyword evidence="3" id="KW-1185">Reference proteome</keyword>
<dbReference type="GeneID" id="5878476"/>
<accession>B0E5B3</accession>
<gene>
    <name evidence="2" type="ORF">EDI_086210</name>
</gene>
<protein>
    <submittedName>
        <fullName evidence="2">Uncharacterized protein</fullName>
    </submittedName>
</protein>
<keyword evidence="1" id="KW-0812">Transmembrane</keyword>
<organism evidence="3">
    <name type="scientific">Entamoeba dispar (strain ATCC PRA-260 / SAW760)</name>
    <dbReference type="NCBI Taxonomy" id="370354"/>
    <lineage>
        <taxon>Eukaryota</taxon>
        <taxon>Amoebozoa</taxon>
        <taxon>Evosea</taxon>
        <taxon>Archamoebae</taxon>
        <taxon>Mastigamoebida</taxon>
        <taxon>Entamoebidae</taxon>
        <taxon>Entamoeba</taxon>
    </lineage>
</organism>
<proteinExistence type="predicted"/>
<dbReference type="AlphaFoldDB" id="B0E5B3"/>
<evidence type="ECO:0000256" key="1">
    <source>
        <dbReference type="SAM" id="Phobius"/>
    </source>
</evidence>
<feature type="non-terminal residue" evidence="2">
    <location>
        <position position="1"/>
    </location>
</feature>
<evidence type="ECO:0000313" key="3">
    <source>
        <dbReference type="Proteomes" id="UP000008076"/>
    </source>
</evidence>
<feature type="transmembrane region" description="Helical" evidence="1">
    <location>
        <begin position="149"/>
        <end position="166"/>
    </location>
</feature>
<dbReference type="Proteomes" id="UP000008076">
    <property type="component" value="Unassembled WGS sequence"/>
</dbReference>
<feature type="transmembrane region" description="Helical" evidence="1">
    <location>
        <begin position="121"/>
        <end position="143"/>
    </location>
</feature>
<feature type="transmembrane region" description="Helical" evidence="1">
    <location>
        <begin position="79"/>
        <end position="109"/>
    </location>
</feature>
<dbReference type="EMBL" id="DS547777">
    <property type="protein sequence ID" value="EDR30283.1"/>
    <property type="molecule type" value="Genomic_DNA"/>
</dbReference>
<name>B0E5B3_ENTDS</name>
<feature type="transmembrane region" description="Helical" evidence="1">
    <location>
        <begin position="173"/>
        <end position="192"/>
    </location>
</feature>
<dbReference type="VEuPathDB" id="AmoebaDB:EDI_086210"/>
<keyword evidence="1" id="KW-1133">Transmembrane helix</keyword>
<keyword evidence="1" id="KW-0472">Membrane</keyword>
<sequence>GSLHFGERWVYFYYLLPWGRSEDVRLPNRIGVGESLHYLIEIHPSESFLKWFHGFGMGRGLLSISEICKGLYRLTQFRLLSFVFFISFNIILFSIHLFILIYTFILLFHVQSFSLVESDRCIFICLLYFKIIHVLLFLIFLFFLFFTSLFFFILFSLFFSFFYFCFYSFILYIFFYFIIMSLITLITLLFLFKFYPSFYLNNHLMYLYFFLFYFF</sequence>
<evidence type="ECO:0000313" key="2">
    <source>
        <dbReference type="EMBL" id="EDR30283.1"/>
    </source>
</evidence>
<reference evidence="3" key="1">
    <citation type="submission" date="2007-12" db="EMBL/GenBank/DDBJ databases">
        <title>Annotation of Entamoeba dispar SAW760.</title>
        <authorList>
            <person name="Lorenzi H."/>
            <person name="Inman J."/>
            <person name="Schobel S."/>
            <person name="Amedeo P."/>
            <person name="Caler E."/>
        </authorList>
    </citation>
    <scope>NUCLEOTIDE SEQUENCE [LARGE SCALE GENOMIC DNA]</scope>
    <source>
        <strain evidence="3">ATCC PRA-260 / SAW760</strain>
    </source>
</reference>
<dbReference type="RefSeq" id="XP_001733593.1">
    <property type="nucleotide sequence ID" value="XM_001733541.1"/>
</dbReference>
<dbReference type="KEGG" id="edi:EDI_086210"/>